<feature type="transmembrane region" description="Helical" evidence="1">
    <location>
        <begin position="218"/>
        <end position="240"/>
    </location>
</feature>
<keyword evidence="1" id="KW-1133">Transmembrane helix</keyword>
<keyword evidence="3" id="KW-1185">Reference proteome</keyword>
<accession>A0A6L3UZM9</accession>
<feature type="transmembrane region" description="Helical" evidence="1">
    <location>
        <begin position="180"/>
        <end position="198"/>
    </location>
</feature>
<feature type="transmembrane region" description="Helical" evidence="1">
    <location>
        <begin position="21"/>
        <end position="41"/>
    </location>
</feature>
<feature type="transmembrane region" description="Helical" evidence="1">
    <location>
        <begin position="150"/>
        <end position="171"/>
    </location>
</feature>
<reference evidence="2 3" key="1">
    <citation type="journal article" date="2016" name="Antonie Van Leeuwenhoek">
        <title>Bacillus depressus sp. nov., isolated from soil of a sunflower field.</title>
        <authorList>
            <person name="Wei X."/>
            <person name="Xin D."/>
            <person name="Xin Y."/>
            <person name="Zhang H."/>
            <person name="Wang T."/>
            <person name="Zhang J."/>
        </authorList>
    </citation>
    <scope>NUCLEOTIDE SEQUENCE [LARGE SCALE GENOMIC DNA]</scope>
    <source>
        <strain evidence="2 3">BZ1</strain>
    </source>
</reference>
<organism evidence="2 3">
    <name type="scientific">Cytobacillus depressus</name>
    <dbReference type="NCBI Taxonomy" id="1602942"/>
    <lineage>
        <taxon>Bacteria</taxon>
        <taxon>Bacillati</taxon>
        <taxon>Bacillota</taxon>
        <taxon>Bacilli</taxon>
        <taxon>Bacillales</taxon>
        <taxon>Bacillaceae</taxon>
        <taxon>Cytobacillus</taxon>
    </lineage>
</organism>
<feature type="transmembrane region" description="Helical" evidence="1">
    <location>
        <begin position="61"/>
        <end position="83"/>
    </location>
</feature>
<gene>
    <name evidence="2" type="ORF">F7731_21160</name>
</gene>
<evidence type="ECO:0000313" key="3">
    <source>
        <dbReference type="Proteomes" id="UP000481030"/>
    </source>
</evidence>
<protein>
    <submittedName>
        <fullName evidence="2">Uncharacterized protein</fullName>
    </submittedName>
</protein>
<evidence type="ECO:0000256" key="1">
    <source>
        <dbReference type="SAM" id="Phobius"/>
    </source>
</evidence>
<keyword evidence="1" id="KW-0812">Transmembrane</keyword>
<dbReference type="AlphaFoldDB" id="A0A6L3UZM9"/>
<dbReference type="Proteomes" id="UP000481030">
    <property type="component" value="Unassembled WGS sequence"/>
</dbReference>
<comment type="caution">
    <text evidence="2">The sequence shown here is derived from an EMBL/GenBank/DDBJ whole genome shotgun (WGS) entry which is preliminary data.</text>
</comment>
<proteinExistence type="predicted"/>
<name>A0A6L3UZM9_9BACI</name>
<keyword evidence="1" id="KW-0472">Membrane</keyword>
<sequence length="247" mass="27465">MMSLTAANLSEVVKKQYFFKLKANIDAFSALVGIQLLAILFSMGGANSFQSYSGQIDIRVGYFSADVVIAFSMIWALVTGITITTRPYRNQDFTFVTNRLSSNLANILFLFSASIIGGVTAMLARSLPLAIRYMFFDVPNYILPMTTLEFLLGTGAAVLYLFCISAIGYFIGSLVQISKLFVVIIPALLIGMLFLNFLVGTEPYLVYVYQFYIMESSIGLFIFKMAITTALFFIASIGILNRMEVRR</sequence>
<dbReference type="EMBL" id="WBOS01000016">
    <property type="protein sequence ID" value="KAB2329974.1"/>
    <property type="molecule type" value="Genomic_DNA"/>
</dbReference>
<evidence type="ECO:0000313" key="2">
    <source>
        <dbReference type="EMBL" id="KAB2329974.1"/>
    </source>
</evidence>
<feature type="transmembrane region" description="Helical" evidence="1">
    <location>
        <begin position="104"/>
        <end position="130"/>
    </location>
</feature>